<keyword evidence="1" id="KW-0812">Transmembrane</keyword>
<proteinExistence type="predicted"/>
<feature type="transmembrane region" description="Helical" evidence="1">
    <location>
        <begin position="37"/>
        <end position="54"/>
    </location>
</feature>
<evidence type="ECO:0000313" key="2">
    <source>
        <dbReference type="EMBL" id="ARQ97447.1"/>
    </source>
</evidence>
<keyword evidence="1" id="KW-1133">Transmembrane helix</keyword>
<accession>A0A1X9SMH2</accession>
<dbReference type="GeneID" id="46921176"/>
<dbReference type="Proteomes" id="UP000202031">
    <property type="component" value="Chromosome"/>
</dbReference>
<dbReference type="AlphaFoldDB" id="A0A1X9SMH2"/>
<sequence>MAVKDNINYIKSEISSQEQFLESAIKGERFFRKNKKFFIIISIVLIIAIIGYGVSNAVEQSAKAELNRAYNSLINNPNDSKSKELLITKNPSLFALFAIKTANDSNSTTLIDEAMALDIDPLLKEILQNLKGNKSAKILSNYNYLLDGYALLKDNKIDEAKSEFAKIPLNSPLQSIAKNLEHYQGK</sequence>
<dbReference type="KEGG" id="clx:CLAN_0700"/>
<protein>
    <recommendedName>
        <fullName evidence="4">Tetratricopeptide repeat-like domain-containing protein</fullName>
    </recommendedName>
</protein>
<reference evidence="3" key="2">
    <citation type="journal article" date="2017" name="Genome Biol. Evol.">
        <title>Comparative genomic analysis identifies a Campylobacter clade deficient in selenium metabolism.</title>
        <authorList>
            <person name="Miller W.G."/>
            <person name="Yee E."/>
            <person name="Lopes B.S."/>
            <person name="Chapman M.H."/>
            <person name="Huynh S."/>
            <person name="Bono J.L."/>
            <person name="Parker C.T."/>
            <person name="Strachan N.J.C."/>
            <person name="Forbes K.J."/>
        </authorList>
    </citation>
    <scope>NUCLEOTIDE SEQUENCE [LARGE SCALE GENOMIC DNA]</scope>
    <source>
        <strain evidence="3">NCTC 13004</strain>
    </source>
</reference>
<organism evidence="2 3">
    <name type="scientific">Campylobacter lanienae NCTC 13004</name>
    <dbReference type="NCBI Taxonomy" id="1031753"/>
    <lineage>
        <taxon>Bacteria</taxon>
        <taxon>Pseudomonadati</taxon>
        <taxon>Campylobacterota</taxon>
        <taxon>Epsilonproteobacteria</taxon>
        <taxon>Campylobacterales</taxon>
        <taxon>Campylobacteraceae</taxon>
        <taxon>Campylobacter</taxon>
    </lineage>
</organism>
<keyword evidence="1" id="KW-0472">Membrane</keyword>
<evidence type="ECO:0000313" key="3">
    <source>
        <dbReference type="Proteomes" id="UP000202031"/>
    </source>
</evidence>
<dbReference type="EMBL" id="CP015578">
    <property type="protein sequence ID" value="ARQ97447.1"/>
    <property type="molecule type" value="Genomic_DNA"/>
</dbReference>
<evidence type="ECO:0008006" key="4">
    <source>
        <dbReference type="Google" id="ProtNLM"/>
    </source>
</evidence>
<evidence type="ECO:0000256" key="1">
    <source>
        <dbReference type="SAM" id="Phobius"/>
    </source>
</evidence>
<name>A0A1X9SMH2_9BACT</name>
<gene>
    <name evidence="2" type="ORF">CLAN_0700</name>
</gene>
<dbReference type="RefSeq" id="WP_096016335.1">
    <property type="nucleotide sequence ID" value="NZ_CP015578.1"/>
</dbReference>
<reference evidence="3" key="1">
    <citation type="journal article" date="2017" name="Genome Biol. Evol.">
        <title>Comparative Genomic Analysis Identifies a Campylobacter Clade Deficient in Selenium Metabolism.</title>
        <authorList>
            <person name="Miller W.G."/>
            <person name="Yee E."/>
            <person name="Lopes B.S."/>
            <person name="Chapman M.H."/>
            <person name="Huynh S."/>
            <person name="Bono J.L."/>
            <person name="Parker C.T."/>
            <person name="Strachan N.J.C."/>
            <person name="Forbes K.J."/>
        </authorList>
    </citation>
    <scope>NUCLEOTIDE SEQUENCE [LARGE SCALE GENOMIC DNA]</scope>
    <source>
        <strain evidence="3">NCTC 13004</strain>
    </source>
</reference>